<dbReference type="EMBL" id="KK114726">
    <property type="protein sequence ID" value="KFM63163.1"/>
    <property type="molecule type" value="Genomic_DNA"/>
</dbReference>
<evidence type="ECO:0000313" key="2">
    <source>
        <dbReference type="Proteomes" id="UP000054359"/>
    </source>
</evidence>
<accession>A0A087TDH4</accession>
<reference evidence="1 2" key="1">
    <citation type="submission" date="2013-11" db="EMBL/GenBank/DDBJ databases">
        <title>Genome sequencing of Stegodyphus mimosarum.</title>
        <authorList>
            <person name="Bechsgaard J."/>
        </authorList>
    </citation>
    <scope>NUCLEOTIDE SEQUENCE [LARGE SCALE GENOMIC DNA]</scope>
</reference>
<dbReference type="AlphaFoldDB" id="A0A087TDH4"/>
<dbReference type="Proteomes" id="UP000054359">
    <property type="component" value="Unassembled WGS sequence"/>
</dbReference>
<protein>
    <submittedName>
        <fullName evidence="1">Uncharacterized protein</fullName>
    </submittedName>
</protein>
<feature type="non-terminal residue" evidence="1">
    <location>
        <position position="84"/>
    </location>
</feature>
<keyword evidence="2" id="KW-1185">Reference proteome</keyword>
<name>A0A087TDH4_STEMI</name>
<organism evidence="1 2">
    <name type="scientific">Stegodyphus mimosarum</name>
    <name type="common">African social velvet spider</name>
    <dbReference type="NCBI Taxonomy" id="407821"/>
    <lineage>
        <taxon>Eukaryota</taxon>
        <taxon>Metazoa</taxon>
        <taxon>Ecdysozoa</taxon>
        <taxon>Arthropoda</taxon>
        <taxon>Chelicerata</taxon>
        <taxon>Arachnida</taxon>
        <taxon>Araneae</taxon>
        <taxon>Araneomorphae</taxon>
        <taxon>Entelegynae</taxon>
        <taxon>Eresoidea</taxon>
        <taxon>Eresidae</taxon>
        <taxon>Stegodyphus</taxon>
    </lineage>
</organism>
<sequence>MTTHHYHRKNILYMVVSEALQHLGKRFCLHPSCFVHLCSLLRKVPCGIMFSDVVHNTEAFGNPRHHSVLVPSAFHRWRQDTKQS</sequence>
<gene>
    <name evidence="1" type="ORF">X975_06208</name>
</gene>
<proteinExistence type="predicted"/>
<evidence type="ECO:0000313" key="1">
    <source>
        <dbReference type="EMBL" id="KFM63163.1"/>
    </source>
</evidence>